<evidence type="ECO:0000313" key="3">
    <source>
        <dbReference type="Proteomes" id="UP000028702"/>
    </source>
</evidence>
<dbReference type="GO" id="GO:0016747">
    <property type="term" value="F:acyltransferase activity, transferring groups other than amino-acyl groups"/>
    <property type="evidence" value="ECO:0007669"/>
    <property type="project" value="InterPro"/>
</dbReference>
<evidence type="ECO:0000313" key="2">
    <source>
        <dbReference type="EMBL" id="GAK43649.1"/>
    </source>
</evidence>
<dbReference type="SUPFAM" id="SSF55729">
    <property type="entry name" value="Acyl-CoA N-acyltransferases (Nat)"/>
    <property type="match status" value="1"/>
</dbReference>
<dbReference type="InterPro" id="IPR000182">
    <property type="entry name" value="GNAT_dom"/>
</dbReference>
<dbReference type="Gene3D" id="3.40.630.30">
    <property type="match status" value="1"/>
</dbReference>
<dbReference type="Pfam" id="PF13302">
    <property type="entry name" value="Acetyltransf_3"/>
    <property type="match status" value="1"/>
</dbReference>
<protein>
    <submittedName>
        <fullName evidence="2">GCN5-like N-acetyltransferase</fullName>
    </submittedName>
</protein>
<sequence length="181" mass="20262">MSLAAFPASLPLSFETERLHFRAWRGEDVPPLARLHADPDMMRYMIGGAVSADESWSVIALMIGHWHLRGYGLWAVEEKASGAFLGRLGLWYPDGWPGLELSWFIDKAHWGKGYASEGARACRDMAFRDLGADEICSIIHPENTASRRVAEKLGEHEARAIDVGGTEFLIYAMSRNDWQAL</sequence>
<keyword evidence="2" id="KW-0808">Transferase</keyword>
<evidence type="ECO:0000259" key="1">
    <source>
        <dbReference type="PROSITE" id="PS51186"/>
    </source>
</evidence>
<proteinExistence type="predicted"/>
<feature type="domain" description="N-acetyltransferase" evidence="1">
    <location>
        <begin position="19"/>
        <end position="176"/>
    </location>
</feature>
<dbReference type="RefSeq" id="WP_045441755.1">
    <property type="nucleotide sequence ID" value="NZ_BBIO01000001.1"/>
</dbReference>
<dbReference type="eggNOG" id="COG1670">
    <property type="taxonomic scope" value="Bacteria"/>
</dbReference>
<accession>A0A081B6I1</accession>
<dbReference type="Proteomes" id="UP000028702">
    <property type="component" value="Unassembled WGS sequence"/>
</dbReference>
<dbReference type="PANTHER" id="PTHR43792:SF1">
    <property type="entry name" value="N-ACETYLTRANSFERASE DOMAIN-CONTAINING PROTEIN"/>
    <property type="match status" value="1"/>
</dbReference>
<dbReference type="InterPro" id="IPR016181">
    <property type="entry name" value="Acyl_CoA_acyltransferase"/>
</dbReference>
<reference evidence="2 3" key="1">
    <citation type="submission" date="2014-07" db="EMBL/GenBank/DDBJ databases">
        <title>Tepidicaulis marinum gen. nov., sp. nov., a novel marine bacterium denitrifying nitrate to nitrous oxide strictly under microaerobic conditions.</title>
        <authorList>
            <person name="Takeuchi M."/>
            <person name="Yamagishi T."/>
            <person name="Kamagata Y."/>
            <person name="Oshima K."/>
            <person name="Hattori M."/>
            <person name="Katayama T."/>
            <person name="Hanada S."/>
            <person name="Tamaki H."/>
            <person name="Marumo K."/>
            <person name="Maeda H."/>
            <person name="Nedachi M."/>
            <person name="Iwasaki W."/>
            <person name="Suwa Y."/>
            <person name="Sakata S."/>
        </authorList>
    </citation>
    <scope>NUCLEOTIDE SEQUENCE [LARGE SCALE GENOMIC DNA]</scope>
    <source>
        <strain evidence="2 3">MA2</strain>
    </source>
</reference>
<dbReference type="EMBL" id="BBIO01000001">
    <property type="protein sequence ID" value="GAK43649.1"/>
    <property type="molecule type" value="Genomic_DNA"/>
</dbReference>
<comment type="caution">
    <text evidence="2">The sequence shown here is derived from an EMBL/GenBank/DDBJ whole genome shotgun (WGS) entry which is preliminary data.</text>
</comment>
<name>A0A081B6I1_9HYPH</name>
<dbReference type="PANTHER" id="PTHR43792">
    <property type="entry name" value="GNAT FAMILY, PUTATIVE (AFU_ORTHOLOGUE AFUA_3G00765)-RELATED-RELATED"/>
    <property type="match status" value="1"/>
</dbReference>
<keyword evidence="3" id="KW-1185">Reference proteome</keyword>
<dbReference type="AlphaFoldDB" id="A0A081B6I1"/>
<dbReference type="InterPro" id="IPR051531">
    <property type="entry name" value="N-acetyltransferase"/>
</dbReference>
<gene>
    <name evidence="2" type="ORF">M2A_0148</name>
</gene>
<dbReference type="PROSITE" id="PS51186">
    <property type="entry name" value="GNAT"/>
    <property type="match status" value="1"/>
</dbReference>
<organism evidence="2 3">
    <name type="scientific">Tepidicaulis marinus</name>
    <dbReference type="NCBI Taxonomy" id="1333998"/>
    <lineage>
        <taxon>Bacteria</taxon>
        <taxon>Pseudomonadati</taxon>
        <taxon>Pseudomonadota</taxon>
        <taxon>Alphaproteobacteria</taxon>
        <taxon>Hyphomicrobiales</taxon>
        <taxon>Parvibaculaceae</taxon>
        <taxon>Tepidicaulis</taxon>
    </lineage>
</organism>
<dbReference type="STRING" id="1333998.M2A_0148"/>